<proteinExistence type="predicted"/>
<protein>
    <submittedName>
        <fullName evidence="2">Uncharacterized protein</fullName>
    </submittedName>
</protein>
<feature type="coiled-coil region" evidence="1">
    <location>
        <begin position="42"/>
        <end position="87"/>
    </location>
</feature>
<organism evidence="2">
    <name type="scientific">Siphoviridae sp. ct5d86</name>
    <dbReference type="NCBI Taxonomy" id="2827561"/>
    <lineage>
        <taxon>Viruses</taxon>
        <taxon>Duplodnaviria</taxon>
        <taxon>Heunggongvirae</taxon>
        <taxon>Uroviricota</taxon>
        <taxon>Caudoviricetes</taxon>
    </lineage>
</organism>
<accession>A0A8S5LMI6</accession>
<name>A0A8S5LMI6_9CAUD</name>
<sequence>MAKIDISKIEGYEDMTLEEKISALESYDEEPNHDGYIKKKLFDKTASELAEAKRQLKAKMSEDEIAKQKEAEERAELEAKYNTLLRENSISKYKAKLLGMGYDDELADSTAEAMVDGNSDKIFDNQQKHLANMEKKMKADILKNTPKPKGDGEFNTMTLEGFRKLSPAERYEFSKTNPEEYKALYEETGGNE</sequence>
<keyword evidence="1" id="KW-0175">Coiled coil</keyword>
<evidence type="ECO:0000313" key="2">
    <source>
        <dbReference type="EMBL" id="DAD71047.1"/>
    </source>
</evidence>
<dbReference type="EMBL" id="BK015875">
    <property type="protein sequence ID" value="DAD71047.1"/>
    <property type="molecule type" value="Genomic_DNA"/>
</dbReference>
<reference evidence="2" key="1">
    <citation type="journal article" date="2021" name="Proc. Natl. Acad. Sci. U.S.A.">
        <title>A Catalog of Tens of Thousands of Viruses from Human Metagenomes Reveals Hidden Associations with Chronic Diseases.</title>
        <authorList>
            <person name="Tisza M.J."/>
            <person name="Buck C.B."/>
        </authorList>
    </citation>
    <scope>NUCLEOTIDE SEQUENCE</scope>
    <source>
        <strain evidence="2">Ct5d86</strain>
    </source>
</reference>
<evidence type="ECO:0000256" key="1">
    <source>
        <dbReference type="SAM" id="Coils"/>
    </source>
</evidence>